<keyword evidence="2" id="KW-1185">Reference proteome</keyword>
<accession>A0A9Q3CHQ1</accession>
<sequence length="115" mass="12873">MTLPHLYNLILHLCSSHGTLSILLIIKSFCNQDFKLKMPREYDGNSHAQCQIFTTTSPTSNLTPPSYPALSSLTSKRRLIKLPCGADLPTITLPHSMIQTPLLPHQKTSLAFLWD</sequence>
<proteinExistence type="predicted"/>
<organism evidence="1 2">
    <name type="scientific">Austropuccinia psidii MF-1</name>
    <dbReference type="NCBI Taxonomy" id="1389203"/>
    <lineage>
        <taxon>Eukaryota</taxon>
        <taxon>Fungi</taxon>
        <taxon>Dikarya</taxon>
        <taxon>Basidiomycota</taxon>
        <taxon>Pucciniomycotina</taxon>
        <taxon>Pucciniomycetes</taxon>
        <taxon>Pucciniales</taxon>
        <taxon>Sphaerophragmiaceae</taxon>
        <taxon>Austropuccinia</taxon>
    </lineage>
</organism>
<comment type="caution">
    <text evidence="1">The sequence shown here is derived from an EMBL/GenBank/DDBJ whole genome shotgun (WGS) entry which is preliminary data.</text>
</comment>
<evidence type="ECO:0000313" key="1">
    <source>
        <dbReference type="EMBL" id="MBW0483133.1"/>
    </source>
</evidence>
<reference evidence="1" key="1">
    <citation type="submission" date="2021-03" db="EMBL/GenBank/DDBJ databases">
        <title>Draft genome sequence of rust myrtle Austropuccinia psidii MF-1, a brazilian biotype.</title>
        <authorList>
            <person name="Quecine M.C."/>
            <person name="Pachon D.M.R."/>
            <person name="Bonatelli M.L."/>
            <person name="Correr F.H."/>
            <person name="Franceschini L.M."/>
            <person name="Leite T.F."/>
            <person name="Margarido G.R.A."/>
            <person name="Almeida C.A."/>
            <person name="Ferrarezi J.A."/>
            <person name="Labate C.A."/>
        </authorList>
    </citation>
    <scope>NUCLEOTIDE SEQUENCE</scope>
    <source>
        <strain evidence="1">MF-1</strain>
    </source>
</reference>
<dbReference type="Proteomes" id="UP000765509">
    <property type="component" value="Unassembled WGS sequence"/>
</dbReference>
<dbReference type="AlphaFoldDB" id="A0A9Q3CHQ1"/>
<evidence type="ECO:0000313" key="2">
    <source>
        <dbReference type="Proteomes" id="UP000765509"/>
    </source>
</evidence>
<protein>
    <submittedName>
        <fullName evidence="1">Uncharacterized protein</fullName>
    </submittedName>
</protein>
<gene>
    <name evidence="1" type="ORF">O181_022848</name>
</gene>
<dbReference type="EMBL" id="AVOT02007087">
    <property type="protein sequence ID" value="MBW0483133.1"/>
    <property type="molecule type" value="Genomic_DNA"/>
</dbReference>
<name>A0A9Q3CHQ1_9BASI</name>